<reference evidence="2 3" key="1">
    <citation type="submission" date="2013-11" db="EMBL/GenBank/DDBJ databases">
        <title>Genome sequencing of Stegodyphus mimosarum.</title>
        <authorList>
            <person name="Bechsgaard J."/>
        </authorList>
    </citation>
    <scope>NUCLEOTIDE SEQUENCE [LARGE SCALE GENOMIC DNA]</scope>
</reference>
<dbReference type="AlphaFoldDB" id="A0A087UI94"/>
<proteinExistence type="predicted"/>
<evidence type="ECO:0000313" key="2">
    <source>
        <dbReference type="EMBL" id="KFM77083.1"/>
    </source>
</evidence>
<evidence type="ECO:0000256" key="1">
    <source>
        <dbReference type="SAM" id="Coils"/>
    </source>
</evidence>
<dbReference type="Proteomes" id="UP000054359">
    <property type="component" value="Unassembled WGS sequence"/>
</dbReference>
<accession>A0A087UI94</accession>
<gene>
    <name evidence="2" type="ORF">X975_13615</name>
</gene>
<sequence>MSTPKDNTEVVRMLREVKNSIWKSVTPMKVNRPFNEYISNLSSSSSSINKSLPSVATRLQFSSMDESQIFPDTSKFSTFKTPDGLERKLRNAEVELQASKAKLTERESYISVMEPANKKLCLSLETKLDQYRKQSELNAKKIEELEGKLRWAKKQTECAKSQVLEVERKKKIELDKMEFKIVALQQECSNLKIEMVDLKSEKTETVRKLRAELGRLELKVDMLTTEAEKSKEYIESLKRKNTAMAEKIALCDTYQQELKEAENKIK</sequence>
<keyword evidence="1" id="KW-0175">Coiled coil</keyword>
<dbReference type="EMBL" id="KK119923">
    <property type="protein sequence ID" value="KFM77083.1"/>
    <property type="molecule type" value="Genomic_DNA"/>
</dbReference>
<dbReference type="OrthoDB" id="331602at2759"/>
<organism evidence="2 3">
    <name type="scientific">Stegodyphus mimosarum</name>
    <name type="common">African social velvet spider</name>
    <dbReference type="NCBI Taxonomy" id="407821"/>
    <lineage>
        <taxon>Eukaryota</taxon>
        <taxon>Metazoa</taxon>
        <taxon>Ecdysozoa</taxon>
        <taxon>Arthropoda</taxon>
        <taxon>Chelicerata</taxon>
        <taxon>Arachnida</taxon>
        <taxon>Araneae</taxon>
        <taxon>Araneomorphae</taxon>
        <taxon>Entelegynae</taxon>
        <taxon>Eresoidea</taxon>
        <taxon>Eresidae</taxon>
        <taxon>Stegodyphus</taxon>
    </lineage>
</organism>
<name>A0A087UI94_STEMI</name>
<keyword evidence="3" id="KW-1185">Reference proteome</keyword>
<dbReference type="Gene3D" id="1.20.5.1700">
    <property type="match status" value="1"/>
</dbReference>
<protein>
    <submittedName>
        <fullName evidence="2">Uncharacterized protein</fullName>
    </submittedName>
</protein>
<feature type="coiled-coil region" evidence="1">
    <location>
        <begin position="128"/>
        <end position="264"/>
    </location>
</feature>
<evidence type="ECO:0000313" key="3">
    <source>
        <dbReference type="Proteomes" id="UP000054359"/>
    </source>
</evidence>
<feature type="non-terminal residue" evidence="2">
    <location>
        <position position="266"/>
    </location>
</feature>